<evidence type="ECO:0000313" key="3">
    <source>
        <dbReference type="Proteomes" id="UP000290106"/>
    </source>
</evidence>
<evidence type="ECO:0000313" key="2">
    <source>
        <dbReference type="EMBL" id="RXS74515.1"/>
    </source>
</evidence>
<dbReference type="OrthoDB" id="1640114at2"/>
<gene>
    <name evidence="2" type="ORF">ETP43_04355</name>
</gene>
<sequence length="333" mass="38493">MENEKKAPIRVSVIVPVYNAESYLRTCLDSILQQTLEDIEILAVDDGSKDHSAEILREYEKNYPDTIHAIYQENQGQSVARNHALAMASGEFVAFVDSDDYIGKDFLKKMYDTAIEQKSDMVMCNYTKVTEQGEIIQKYEINYQENGIRIPSYLCCNRLVRRQLFDTWKIRFREGVICEDIPLILKLEAVAANIQTIGDGEYYYRANPQSTTSTIKNRKLEMRQLPFGELRDAITFCTDKEHPMDPLKLEFFICRIMTSLLFDTGRGCRKEVKDGMCREVQEIMKNCFPKCYKNPYIKVGYFHQLPAVQKIGPWIFVCALRVHGLKLLAKLIG</sequence>
<proteinExistence type="predicted"/>
<dbReference type="EMBL" id="SDKC01000001">
    <property type="protein sequence ID" value="RXS74515.1"/>
    <property type="molecule type" value="Genomic_DNA"/>
</dbReference>
<keyword evidence="2" id="KW-0808">Transferase</keyword>
<dbReference type="CDD" id="cd00761">
    <property type="entry name" value="Glyco_tranf_GTA_type"/>
    <property type="match status" value="1"/>
</dbReference>
<comment type="caution">
    <text evidence="2">The sequence shown here is derived from an EMBL/GenBank/DDBJ whole genome shotgun (WGS) entry which is preliminary data.</text>
</comment>
<dbReference type="PANTHER" id="PTHR22916">
    <property type="entry name" value="GLYCOSYLTRANSFERASE"/>
    <property type="match status" value="1"/>
</dbReference>
<protein>
    <submittedName>
        <fullName evidence="2">Glycosyltransferase</fullName>
    </submittedName>
</protein>
<evidence type="ECO:0000259" key="1">
    <source>
        <dbReference type="Pfam" id="PF00535"/>
    </source>
</evidence>
<dbReference type="RefSeq" id="WP_129257152.1">
    <property type="nucleotide sequence ID" value="NZ_SDKC01000001.1"/>
</dbReference>
<dbReference type="SUPFAM" id="SSF53448">
    <property type="entry name" value="Nucleotide-diphospho-sugar transferases"/>
    <property type="match status" value="1"/>
</dbReference>
<accession>A0A4V1NRP9</accession>
<reference evidence="2 3" key="1">
    <citation type="submission" date="2019-01" db="EMBL/GenBank/DDBJ databases">
        <title>Blautia sp. nov. KGMB01111 isolated human feces.</title>
        <authorList>
            <person name="Park J.-E."/>
            <person name="Kim J.-S."/>
            <person name="Park S.-H."/>
        </authorList>
    </citation>
    <scope>NUCLEOTIDE SEQUENCE [LARGE SCALE GENOMIC DNA]</scope>
    <source>
        <strain evidence="2 3">KGMB01111</strain>
    </source>
</reference>
<dbReference type="PANTHER" id="PTHR22916:SF3">
    <property type="entry name" value="UDP-GLCNAC:BETAGAL BETA-1,3-N-ACETYLGLUCOSAMINYLTRANSFERASE-LIKE PROTEIN 1"/>
    <property type="match status" value="1"/>
</dbReference>
<dbReference type="Proteomes" id="UP000290106">
    <property type="component" value="Unassembled WGS sequence"/>
</dbReference>
<name>A0A4V1NRP9_9FIRM</name>
<dbReference type="AlphaFoldDB" id="A0A4V1NRP9"/>
<dbReference type="GO" id="GO:0016758">
    <property type="term" value="F:hexosyltransferase activity"/>
    <property type="evidence" value="ECO:0007669"/>
    <property type="project" value="UniProtKB-ARBA"/>
</dbReference>
<dbReference type="Pfam" id="PF00535">
    <property type="entry name" value="Glycos_transf_2"/>
    <property type="match status" value="1"/>
</dbReference>
<feature type="domain" description="Glycosyltransferase 2-like" evidence="1">
    <location>
        <begin position="12"/>
        <end position="165"/>
    </location>
</feature>
<organism evidence="2 3">
    <name type="scientific">Blautia faecicola</name>
    <dbReference type="NCBI Taxonomy" id="2509240"/>
    <lineage>
        <taxon>Bacteria</taxon>
        <taxon>Bacillati</taxon>
        <taxon>Bacillota</taxon>
        <taxon>Clostridia</taxon>
        <taxon>Lachnospirales</taxon>
        <taxon>Lachnospiraceae</taxon>
        <taxon>Blautia</taxon>
    </lineage>
</organism>
<keyword evidence="3" id="KW-1185">Reference proteome</keyword>
<dbReference type="InterPro" id="IPR029044">
    <property type="entry name" value="Nucleotide-diphossugar_trans"/>
</dbReference>
<dbReference type="InterPro" id="IPR001173">
    <property type="entry name" value="Glyco_trans_2-like"/>
</dbReference>
<dbReference type="Gene3D" id="3.90.550.10">
    <property type="entry name" value="Spore Coat Polysaccharide Biosynthesis Protein SpsA, Chain A"/>
    <property type="match status" value="1"/>
</dbReference>